<proteinExistence type="predicted"/>
<dbReference type="Proteomes" id="UP000235220">
    <property type="component" value="Chromosome 2"/>
</dbReference>
<evidence type="ECO:0000313" key="3">
    <source>
        <dbReference type="RefSeq" id="XP_018860375.1"/>
    </source>
</evidence>
<protein>
    <submittedName>
        <fullName evidence="3">Uncharacterized protein LOC109022046</fullName>
    </submittedName>
    <submittedName>
        <fullName evidence="4">Uncharacterized protein LOC118343791</fullName>
    </submittedName>
</protein>
<evidence type="ECO:0000313" key="4">
    <source>
        <dbReference type="RefSeq" id="XP_035542049.1"/>
    </source>
</evidence>
<accession>A0A2I4HW34</accession>
<dbReference type="OrthoDB" id="691764at2759"/>
<keyword evidence="2" id="KW-1185">Reference proteome</keyword>
<dbReference type="AlphaFoldDB" id="A0A2I4HW34"/>
<gene>
    <name evidence="3" type="primary">LOC109022046</name>
    <name evidence="4" type="synonym">LOC118343791</name>
</gene>
<feature type="region of interest" description="Disordered" evidence="1">
    <location>
        <begin position="54"/>
        <end position="74"/>
    </location>
</feature>
<feature type="region of interest" description="Disordered" evidence="1">
    <location>
        <begin position="142"/>
        <end position="166"/>
    </location>
</feature>
<dbReference type="GeneID" id="109022046"/>
<evidence type="ECO:0000313" key="2">
    <source>
        <dbReference type="Proteomes" id="UP000235220"/>
    </source>
</evidence>
<dbReference type="InterPro" id="IPR008004">
    <property type="entry name" value="OCTOPUS-like"/>
</dbReference>
<dbReference type="KEGG" id="jre:118343791"/>
<dbReference type="Gramene" id="Jr02_13050_p1">
    <property type="protein sequence ID" value="cds.Jr02_13050_p1"/>
    <property type="gene ID" value="Jr02_13050"/>
</dbReference>
<feature type="compositionally biased region" description="Basic and acidic residues" evidence="1">
    <location>
        <begin position="142"/>
        <end position="154"/>
    </location>
</feature>
<dbReference type="RefSeq" id="XP_035542049.1">
    <property type="nucleotide sequence ID" value="XM_035686156.1"/>
</dbReference>
<feature type="compositionally biased region" description="Low complexity" evidence="1">
    <location>
        <begin position="54"/>
        <end position="72"/>
    </location>
</feature>
<dbReference type="Pfam" id="PF05340">
    <property type="entry name" value="DUF740"/>
    <property type="match status" value="1"/>
</dbReference>
<dbReference type="PANTHER" id="PTHR34197">
    <property type="entry name" value="OS04G0591300 PROTEIN"/>
    <property type="match status" value="1"/>
</dbReference>
<reference evidence="3 4" key="1">
    <citation type="submission" date="2025-04" db="UniProtKB">
        <authorList>
            <consortium name="RefSeq"/>
        </authorList>
    </citation>
    <scope>IDENTIFICATION</scope>
    <source>
        <tissue evidence="3 4">Leaves</tissue>
    </source>
</reference>
<dbReference type="KEGG" id="jre:109022046"/>
<evidence type="ECO:0000256" key="1">
    <source>
        <dbReference type="SAM" id="MobiDB-lite"/>
    </source>
</evidence>
<name>A0A2I4HW34_JUGRE</name>
<dbReference type="PANTHER" id="PTHR34197:SF2">
    <property type="entry name" value="OS04G0591300 PROTEIN"/>
    <property type="match status" value="1"/>
</dbReference>
<dbReference type="STRING" id="51240.A0A2I4HW34"/>
<sequence>MAFYVDEEEVWKCPKHPSKRRRSGICHVCLRERLSILCPDCANVRPCSCRATAATTSSSSSSSSSFSRFSTSDGGVGAVGRVSNLLESEPAFRRSRSLAIPFLRSSSRFVGNESELKEPASVGGKSRASSFWSVFRSQKSKKMEADEGNAKKQNEVAVEEEEKEDVRARTTMMMRSRSVAVSVTSDSGIGLGGRESRGKGRSWYFPSPIKAFRQSKIAKVVQERSPLYRGGTVH</sequence>
<dbReference type="Gramene" id="Jr02_13060_p1">
    <property type="protein sequence ID" value="cds.Jr02_13060_p1"/>
    <property type="gene ID" value="Jr02_13060"/>
</dbReference>
<organism evidence="2 3">
    <name type="scientific">Juglans regia</name>
    <name type="common">English walnut</name>
    <dbReference type="NCBI Taxonomy" id="51240"/>
    <lineage>
        <taxon>Eukaryota</taxon>
        <taxon>Viridiplantae</taxon>
        <taxon>Streptophyta</taxon>
        <taxon>Embryophyta</taxon>
        <taxon>Tracheophyta</taxon>
        <taxon>Spermatophyta</taxon>
        <taxon>Magnoliopsida</taxon>
        <taxon>eudicotyledons</taxon>
        <taxon>Gunneridae</taxon>
        <taxon>Pentapetalae</taxon>
        <taxon>rosids</taxon>
        <taxon>fabids</taxon>
        <taxon>Fagales</taxon>
        <taxon>Juglandaceae</taxon>
        <taxon>Juglans</taxon>
    </lineage>
</organism>
<dbReference type="RefSeq" id="XP_018860375.1">
    <property type="nucleotide sequence ID" value="XM_019004830.2"/>
</dbReference>